<evidence type="ECO:0000256" key="1">
    <source>
        <dbReference type="SAM" id="MobiDB-lite"/>
    </source>
</evidence>
<sequence length="189" mass="20586">MRYVEHSRASGAPASAPRHSSWESSGDEFACALPHSTGIDNVSWTTRPSCQDPYRPQVPFEAPTVTVFIGDSEVVSECDDEVEKTQQNRLCSLTKLKPSFQPKQSHVHHSQVSACSRAQPPNEPGSSRDQVGDHLREKTSTQLGASAPAQTVHYASSREAARNAVPGHTNVVLQVQKSVRAVCKEAEQL</sequence>
<comment type="caution">
    <text evidence="2">The sequence shown here is derived from an EMBL/GenBank/DDBJ whole genome shotgun (WGS) entry which is preliminary data.</text>
</comment>
<keyword evidence="3" id="KW-1185">Reference proteome</keyword>
<feature type="region of interest" description="Disordered" evidence="1">
    <location>
        <begin position="100"/>
        <end position="149"/>
    </location>
</feature>
<proteinExistence type="predicted"/>
<organism evidence="2 3">
    <name type="scientific">Rhipicephalus microplus</name>
    <name type="common">Cattle tick</name>
    <name type="synonym">Boophilus microplus</name>
    <dbReference type="NCBI Taxonomy" id="6941"/>
    <lineage>
        <taxon>Eukaryota</taxon>
        <taxon>Metazoa</taxon>
        <taxon>Ecdysozoa</taxon>
        <taxon>Arthropoda</taxon>
        <taxon>Chelicerata</taxon>
        <taxon>Arachnida</taxon>
        <taxon>Acari</taxon>
        <taxon>Parasitiformes</taxon>
        <taxon>Ixodida</taxon>
        <taxon>Ixodoidea</taxon>
        <taxon>Ixodidae</taxon>
        <taxon>Rhipicephalinae</taxon>
        <taxon>Rhipicephalus</taxon>
        <taxon>Boophilus</taxon>
    </lineage>
</organism>
<reference evidence="2" key="2">
    <citation type="submission" date="2021-09" db="EMBL/GenBank/DDBJ databases">
        <authorList>
            <person name="Jia N."/>
            <person name="Wang J."/>
            <person name="Shi W."/>
            <person name="Du L."/>
            <person name="Sun Y."/>
            <person name="Zhan W."/>
            <person name="Jiang J."/>
            <person name="Wang Q."/>
            <person name="Zhang B."/>
            <person name="Ji P."/>
            <person name="Sakyi L.B."/>
            <person name="Cui X."/>
            <person name="Yuan T."/>
            <person name="Jiang B."/>
            <person name="Yang W."/>
            <person name="Lam T.T.-Y."/>
            <person name="Chang Q."/>
            <person name="Ding S."/>
            <person name="Wang X."/>
            <person name="Zhu J."/>
            <person name="Ruan X."/>
            <person name="Zhao L."/>
            <person name="Wei J."/>
            <person name="Que T."/>
            <person name="Du C."/>
            <person name="Cheng J."/>
            <person name="Dai P."/>
            <person name="Han X."/>
            <person name="Huang E."/>
            <person name="Gao Y."/>
            <person name="Liu J."/>
            <person name="Shao H."/>
            <person name="Ye R."/>
            <person name="Li L."/>
            <person name="Wei W."/>
            <person name="Wang X."/>
            <person name="Wang C."/>
            <person name="Huo Q."/>
            <person name="Li W."/>
            <person name="Guo W."/>
            <person name="Chen H."/>
            <person name="Chen S."/>
            <person name="Zhou L."/>
            <person name="Zhou L."/>
            <person name="Ni X."/>
            <person name="Tian J."/>
            <person name="Zhou Y."/>
            <person name="Sheng Y."/>
            <person name="Liu T."/>
            <person name="Pan Y."/>
            <person name="Xia L."/>
            <person name="Li J."/>
            <person name="Zhao F."/>
            <person name="Cao W."/>
        </authorList>
    </citation>
    <scope>NUCLEOTIDE SEQUENCE</scope>
    <source>
        <strain evidence="2">Rmic-2018</strain>
        <tissue evidence="2">Larvae</tissue>
    </source>
</reference>
<accession>A0A9J6CW90</accession>
<evidence type="ECO:0000313" key="3">
    <source>
        <dbReference type="Proteomes" id="UP000821866"/>
    </source>
</evidence>
<dbReference type="EMBL" id="JABSTU010006077">
    <property type="protein sequence ID" value="KAH7934667.1"/>
    <property type="molecule type" value="Genomic_DNA"/>
</dbReference>
<feature type="compositionally biased region" description="Basic and acidic residues" evidence="1">
    <location>
        <begin position="130"/>
        <end position="139"/>
    </location>
</feature>
<evidence type="ECO:0000313" key="2">
    <source>
        <dbReference type="EMBL" id="KAH7934667.1"/>
    </source>
</evidence>
<dbReference type="AlphaFoldDB" id="A0A9J6CW90"/>
<gene>
    <name evidence="2" type="ORF">HPB51_028966</name>
</gene>
<feature type="region of interest" description="Disordered" evidence="1">
    <location>
        <begin position="1"/>
        <end position="26"/>
    </location>
</feature>
<feature type="compositionally biased region" description="Low complexity" evidence="1">
    <location>
        <begin position="9"/>
        <end position="19"/>
    </location>
</feature>
<name>A0A9J6CW90_RHIMP</name>
<reference evidence="2" key="1">
    <citation type="journal article" date="2020" name="Cell">
        <title>Large-Scale Comparative Analyses of Tick Genomes Elucidate Their Genetic Diversity and Vector Capacities.</title>
        <authorList>
            <consortium name="Tick Genome and Microbiome Consortium (TIGMIC)"/>
            <person name="Jia N."/>
            <person name="Wang J."/>
            <person name="Shi W."/>
            <person name="Du L."/>
            <person name="Sun Y."/>
            <person name="Zhan W."/>
            <person name="Jiang J.F."/>
            <person name="Wang Q."/>
            <person name="Zhang B."/>
            <person name="Ji P."/>
            <person name="Bell-Sakyi L."/>
            <person name="Cui X.M."/>
            <person name="Yuan T.T."/>
            <person name="Jiang B.G."/>
            <person name="Yang W.F."/>
            <person name="Lam T.T."/>
            <person name="Chang Q.C."/>
            <person name="Ding S.J."/>
            <person name="Wang X.J."/>
            <person name="Zhu J.G."/>
            <person name="Ruan X.D."/>
            <person name="Zhao L."/>
            <person name="Wei J.T."/>
            <person name="Ye R.Z."/>
            <person name="Que T.C."/>
            <person name="Du C.H."/>
            <person name="Zhou Y.H."/>
            <person name="Cheng J.X."/>
            <person name="Dai P.F."/>
            <person name="Guo W.B."/>
            <person name="Han X.H."/>
            <person name="Huang E.J."/>
            <person name="Li L.F."/>
            <person name="Wei W."/>
            <person name="Gao Y.C."/>
            <person name="Liu J.Z."/>
            <person name="Shao H.Z."/>
            <person name="Wang X."/>
            <person name="Wang C.C."/>
            <person name="Yang T.C."/>
            <person name="Huo Q.B."/>
            <person name="Li W."/>
            <person name="Chen H.Y."/>
            <person name="Chen S.E."/>
            <person name="Zhou L.G."/>
            <person name="Ni X.B."/>
            <person name="Tian J.H."/>
            <person name="Sheng Y."/>
            <person name="Liu T."/>
            <person name="Pan Y.S."/>
            <person name="Xia L.Y."/>
            <person name="Li J."/>
            <person name="Zhao F."/>
            <person name="Cao W.C."/>
        </authorList>
    </citation>
    <scope>NUCLEOTIDE SEQUENCE</scope>
    <source>
        <strain evidence="2">Rmic-2018</strain>
    </source>
</reference>
<dbReference type="Proteomes" id="UP000821866">
    <property type="component" value="Unassembled WGS sequence"/>
</dbReference>
<protein>
    <submittedName>
        <fullName evidence="2">Uncharacterized protein</fullName>
    </submittedName>
</protein>